<dbReference type="PROSITE" id="PS51257">
    <property type="entry name" value="PROKAR_LIPOPROTEIN"/>
    <property type="match status" value="1"/>
</dbReference>
<dbReference type="RefSeq" id="WP_015558454.1">
    <property type="nucleotide sequence ID" value="NC_021039.1"/>
</dbReference>
<dbReference type="GO" id="GO:0140911">
    <property type="term" value="F:pore-forming activity"/>
    <property type="evidence" value="ECO:0007669"/>
    <property type="project" value="InterPro"/>
</dbReference>
<feature type="transmembrane region" description="Helical" evidence="7">
    <location>
        <begin position="162"/>
        <end position="181"/>
    </location>
</feature>
<dbReference type="KEGG" id="rch:RUM_14410"/>
<reference evidence="8" key="2">
    <citation type="submission" date="2010-03" db="EMBL/GenBank/DDBJ databases">
        <authorList>
            <person name="Pajon A."/>
        </authorList>
    </citation>
    <scope>NUCLEOTIDE SEQUENCE</scope>
    <source>
        <strain evidence="8">Type strain: 18P13</strain>
    </source>
</reference>
<reference evidence="8" key="1">
    <citation type="submission" date="2010-03" db="EMBL/GenBank/DDBJ databases">
        <title>The genome sequence of Ruminococcus sp. 18P13.</title>
        <authorList>
            <consortium name="metaHIT consortium -- http://www.metahit.eu/"/>
            <person name="Pajon A."/>
            <person name="Turner K."/>
            <person name="Parkhill J."/>
            <person name="Bernalier A."/>
        </authorList>
    </citation>
    <scope>NUCLEOTIDE SEQUENCE [LARGE SCALE GENOMIC DNA]</scope>
    <source>
        <strain evidence="8">Type strain: 18P13</strain>
    </source>
</reference>
<dbReference type="Proteomes" id="UP000007054">
    <property type="component" value="Chromosome"/>
</dbReference>
<evidence type="ECO:0000256" key="1">
    <source>
        <dbReference type="ARBA" id="ARBA00004127"/>
    </source>
</evidence>
<feature type="transmembrane region" description="Helical" evidence="7">
    <location>
        <begin position="81"/>
        <end position="100"/>
    </location>
</feature>
<feature type="transmembrane region" description="Helical" evidence="7">
    <location>
        <begin position="106"/>
        <end position="126"/>
    </location>
</feature>
<feature type="transmembrane region" description="Helical" evidence="7">
    <location>
        <begin position="138"/>
        <end position="156"/>
    </location>
</feature>
<dbReference type="PANTHER" id="PTHR20855">
    <property type="entry name" value="ADIPOR/PROGESTIN RECEPTOR-RELATED"/>
    <property type="match status" value="1"/>
</dbReference>
<keyword evidence="3 7" id="KW-0812">Transmembrane</keyword>
<keyword evidence="6" id="KW-0479">Metal-binding</keyword>
<dbReference type="EMBL" id="FP929052">
    <property type="protein sequence ID" value="CBL17547.1"/>
    <property type="molecule type" value="Genomic_DNA"/>
</dbReference>
<dbReference type="GO" id="GO:0016020">
    <property type="term" value="C:membrane"/>
    <property type="evidence" value="ECO:0007669"/>
    <property type="project" value="InterPro"/>
</dbReference>
<name>D4LD52_RUMC1</name>
<evidence type="ECO:0000256" key="2">
    <source>
        <dbReference type="ARBA" id="ARBA00008488"/>
    </source>
</evidence>
<evidence type="ECO:0000256" key="5">
    <source>
        <dbReference type="ARBA" id="ARBA00023136"/>
    </source>
</evidence>
<dbReference type="GeneID" id="83156165"/>
<evidence type="ECO:0000313" key="8">
    <source>
        <dbReference type="EMBL" id="CBL17547.1"/>
    </source>
</evidence>
<keyword evidence="9" id="KW-1185">Reference proteome</keyword>
<evidence type="ECO:0000313" key="9">
    <source>
        <dbReference type="Proteomes" id="UP000007054"/>
    </source>
</evidence>
<dbReference type="PATRIC" id="fig|213810.4.peg.1338"/>
<feature type="binding site" evidence="6">
    <location>
        <position position="68"/>
    </location>
    <ligand>
        <name>Zn(2+)</name>
        <dbReference type="ChEBI" id="CHEBI:29105"/>
    </ligand>
</feature>
<proteinExistence type="inferred from homology"/>
<feature type="transmembrane region" description="Helical" evidence="7">
    <location>
        <begin position="14"/>
        <end position="36"/>
    </location>
</feature>
<feature type="transmembrane region" description="Helical" evidence="7">
    <location>
        <begin position="48"/>
        <end position="69"/>
    </location>
</feature>
<evidence type="ECO:0000256" key="7">
    <source>
        <dbReference type="SAM" id="Phobius"/>
    </source>
</evidence>
<evidence type="ECO:0000256" key="6">
    <source>
        <dbReference type="PIRSR" id="PIRSR604254-1"/>
    </source>
</evidence>
<dbReference type="Pfam" id="PF03006">
    <property type="entry name" value="HlyIII"/>
    <property type="match status" value="1"/>
</dbReference>
<dbReference type="BioCyc" id="RCHA213810:RUM_RS06995-MONOMER"/>
<dbReference type="NCBIfam" id="TIGR01065">
    <property type="entry name" value="hlyIII"/>
    <property type="match status" value="1"/>
</dbReference>
<dbReference type="GO" id="GO:0012505">
    <property type="term" value="C:endomembrane system"/>
    <property type="evidence" value="ECO:0007669"/>
    <property type="project" value="UniProtKB-SubCell"/>
</dbReference>
<dbReference type="HOGENOM" id="CLU_051078_1_0_9"/>
<sequence length="213" mass="23532">MDFLRRKYTLGEELFNAITHGIGALLSVAGCVVLLVRCHQLGDSVAAVSSAIYGTTLIILYTMSTLYHALANEKAKAVFRVFDHVTIYLLIAGTYTPYTLACLGGALGWTLFGIVWAAAIVGIVFSSISLRRFQKLSMICYIAMGWVILIAIKPLWQVIGTLPMVFLVIGGVLYTGGVLFYQMKESRYMHSIWHLFVIAGSIFQYFSILLALT</sequence>
<evidence type="ECO:0000256" key="4">
    <source>
        <dbReference type="ARBA" id="ARBA00022989"/>
    </source>
</evidence>
<dbReference type="AlphaFoldDB" id="D4LD52"/>
<accession>D4LD52</accession>
<evidence type="ECO:0000256" key="3">
    <source>
        <dbReference type="ARBA" id="ARBA00022692"/>
    </source>
</evidence>
<keyword evidence="4 7" id="KW-1133">Transmembrane helix</keyword>
<feature type="transmembrane region" description="Helical" evidence="7">
    <location>
        <begin position="193"/>
        <end position="212"/>
    </location>
</feature>
<dbReference type="STRING" id="213810.RUM_14410"/>
<dbReference type="InterPro" id="IPR005744">
    <property type="entry name" value="Hy-lIII"/>
</dbReference>
<feature type="binding site" evidence="6">
    <location>
        <position position="194"/>
    </location>
    <ligand>
        <name>Zn(2+)</name>
        <dbReference type="ChEBI" id="CHEBI:29105"/>
    </ligand>
</feature>
<comment type="subcellular location">
    <subcellularLocation>
        <location evidence="1">Endomembrane system</location>
        <topology evidence="1">Multi-pass membrane protein</topology>
    </subcellularLocation>
</comment>
<keyword evidence="6" id="KW-0862">Zinc</keyword>
<gene>
    <name evidence="8" type="ordered locus">RUM_14410</name>
</gene>
<dbReference type="GO" id="GO:0046872">
    <property type="term" value="F:metal ion binding"/>
    <property type="evidence" value="ECO:0007669"/>
    <property type="project" value="UniProtKB-KW"/>
</dbReference>
<comment type="similarity">
    <text evidence="2">Belongs to the UPF0073 (Hly-III) family.</text>
</comment>
<organism evidence="8 9">
    <name type="scientific">Ruminococcus champanellensis (strain DSM 18848 / JCM 17042 / KCTC 15320 / 18P13)</name>
    <dbReference type="NCBI Taxonomy" id="213810"/>
    <lineage>
        <taxon>Bacteria</taxon>
        <taxon>Bacillati</taxon>
        <taxon>Bacillota</taxon>
        <taxon>Clostridia</taxon>
        <taxon>Eubacteriales</taxon>
        <taxon>Oscillospiraceae</taxon>
        <taxon>Ruminococcus</taxon>
    </lineage>
</organism>
<protein>
    <submittedName>
        <fullName evidence="8">Channel protein, hemolysin III family</fullName>
    </submittedName>
</protein>
<dbReference type="InterPro" id="IPR004254">
    <property type="entry name" value="AdipoR/HlyIII-related"/>
</dbReference>
<feature type="binding site" evidence="6">
    <location>
        <position position="190"/>
    </location>
    <ligand>
        <name>Zn(2+)</name>
        <dbReference type="ChEBI" id="CHEBI:29105"/>
    </ligand>
</feature>
<dbReference type="PANTHER" id="PTHR20855:SF129">
    <property type="entry name" value="HEMOLYSIN-3 HOMOLOG"/>
    <property type="match status" value="1"/>
</dbReference>
<keyword evidence="5 7" id="KW-0472">Membrane</keyword>